<evidence type="ECO:0000256" key="9">
    <source>
        <dbReference type="PROSITE-ProRule" id="PRU01319"/>
    </source>
</evidence>
<dbReference type="InterPro" id="IPR001352">
    <property type="entry name" value="RNase_HII/HIII"/>
</dbReference>
<dbReference type="Gene3D" id="3.30.420.10">
    <property type="entry name" value="Ribonuclease H-like superfamily/Ribonuclease H"/>
    <property type="match status" value="1"/>
</dbReference>
<dbReference type="GO" id="GO:0005737">
    <property type="term" value="C:cytoplasm"/>
    <property type="evidence" value="ECO:0007669"/>
    <property type="project" value="UniProtKB-SubCell"/>
</dbReference>
<reference evidence="12 13" key="1">
    <citation type="journal article" date="2011" name="Proc. Natl. Acad. Sci. U.S.A.">
        <title>Niche of harmful alga Aureococcus anophagefferens revealed through ecogenomics.</title>
        <authorList>
            <person name="Gobler C.J."/>
            <person name="Berry D.L."/>
            <person name="Dyhrman S.T."/>
            <person name="Wilhelm S.W."/>
            <person name="Salamov A."/>
            <person name="Lobanov A.V."/>
            <person name="Zhang Y."/>
            <person name="Collier J.L."/>
            <person name="Wurch L.L."/>
            <person name="Kustka A.B."/>
            <person name="Dill B.D."/>
            <person name="Shah M."/>
            <person name="VerBerkmoes N.C."/>
            <person name="Kuo A."/>
            <person name="Terry A."/>
            <person name="Pangilinan J."/>
            <person name="Lindquist E.A."/>
            <person name="Lucas S."/>
            <person name="Paulsen I.T."/>
            <person name="Hattenrath-Lehmann T.K."/>
            <person name="Talmage S.C."/>
            <person name="Walker E.A."/>
            <person name="Koch F."/>
            <person name="Burson A.M."/>
            <person name="Marcoval M.A."/>
            <person name="Tang Y.Z."/>
            <person name="Lecleir G.R."/>
            <person name="Coyne K.J."/>
            <person name="Berg G.M."/>
            <person name="Bertrand E.M."/>
            <person name="Saito M.A."/>
            <person name="Gladyshev V.N."/>
            <person name="Grigoriev I.V."/>
        </authorList>
    </citation>
    <scope>NUCLEOTIDE SEQUENCE [LARGE SCALE GENOMIC DNA]</scope>
    <source>
        <strain evidence="13">CCMP 1984</strain>
    </source>
</reference>
<keyword evidence="8 10" id="KW-0378">Hydrolase</keyword>
<proteinExistence type="inferred from homology"/>
<keyword evidence="13" id="KW-1185">Reference proteome</keyword>
<evidence type="ECO:0000259" key="11">
    <source>
        <dbReference type="PROSITE" id="PS51975"/>
    </source>
</evidence>
<gene>
    <name evidence="12" type="ORF">AURANDRAFT_6827</name>
</gene>
<keyword evidence="7 10" id="KW-0255">Endonuclease</keyword>
<evidence type="ECO:0000256" key="7">
    <source>
        <dbReference type="ARBA" id="ARBA00022759"/>
    </source>
</evidence>
<sequence>GVDEVGRGCLAGPVVTCACYLPPGAEIDDLTDSKQLATEDLREAVYARLLATPGLRFALAKAEAPVVDELNILQANLQAMRTASEALCDRLAAGGERGGDLEVLDKGDASVSAISAASVIAKVTRDRIMNALAGDYPEYDWASNKQRPVAVFREIL</sequence>
<dbReference type="Proteomes" id="UP000002729">
    <property type="component" value="Unassembled WGS sequence"/>
</dbReference>
<dbReference type="InterPro" id="IPR024567">
    <property type="entry name" value="RNase_HII/HIII_dom"/>
</dbReference>
<evidence type="ECO:0000256" key="8">
    <source>
        <dbReference type="ARBA" id="ARBA00022801"/>
    </source>
</evidence>
<keyword evidence="6" id="KW-0479">Metal-binding</keyword>
<evidence type="ECO:0000256" key="2">
    <source>
        <dbReference type="ARBA" id="ARBA00004065"/>
    </source>
</evidence>
<keyword evidence="4" id="KW-0963">Cytoplasm</keyword>
<protein>
    <recommendedName>
        <fullName evidence="10">Ribonuclease</fullName>
        <ecNumber evidence="10">3.1.26.4</ecNumber>
    </recommendedName>
</protein>
<evidence type="ECO:0000313" key="13">
    <source>
        <dbReference type="Proteomes" id="UP000002729"/>
    </source>
</evidence>
<dbReference type="GO" id="GO:0006298">
    <property type="term" value="P:mismatch repair"/>
    <property type="evidence" value="ECO:0007669"/>
    <property type="project" value="TreeGrafter"/>
</dbReference>
<dbReference type="InterPro" id="IPR012337">
    <property type="entry name" value="RNaseH-like_sf"/>
</dbReference>
<comment type="catalytic activity">
    <reaction evidence="1 10">
        <text>Endonucleolytic cleavage to 5'-phosphomonoester.</text>
        <dbReference type="EC" id="3.1.26.4"/>
    </reaction>
</comment>
<dbReference type="GeneID" id="20226694"/>
<feature type="domain" description="RNase H type-2" evidence="11">
    <location>
        <begin position="1"/>
        <end position="156"/>
    </location>
</feature>
<dbReference type="InParanoid" id="F0YAK6"/>
<evidence type="ECO:0000256" key="3">
    <source>
        <dbReference type="ARBA" id="ARBA00004496"/>
    </source>
</evidence>
<accession>F0YAK6</accession>
<dbReference type="PROSITE" id="PS51975">
    <property type="entry name" value="RNASE_H_2"/>
    <property type="match status" value="1"/>
</dbReference>
<dbReference type="eggNOG" id="KOG2299">
    <property type="taxonomic scope" value="Eukaryota"/>
</dbReference>
<dbReference type="PANTHER" id="PTHR10954:SF23">
    <property type="entry name" value="RIBONUCLEASE"/>
    <property type="match status" value="1"/>
</dbReference>
<comment type="similarity">
    <text evidence="10">Belongs to the RNase HII family.</text>
</comment>
<dbReference type="OMA" id="DGKHDYL"/>
<dbReference type="EC" id="3.1.26.4" evidence="10"/>
<name>F0YAK6_AURAN</name>
<dbReference type="GO" id="GO:0004523">
    <property type="term" value="F:RNA-DNA hybrid ribonuclease activity"/>
    <property type="evidence" value="ECO:0007669"/>
    <property type="project" value="UniProtKB-EC"/>
</dbReference>
<dbReference type="GO" id="GO:0043137">
    <property type="term" value="P:DNA replication, removal of RNA primer"/>
    <property type="evidence" value="ECO:0007669"/>
    <property type="project" value="TreeGrafter"/>
</dbReference>
<feature type="non-terminal residue" evidence="12">
    <location>
        <position position="156"/>
    </location>
</feature>
<dbReference type="OrthoDB" id="7462577at2759"/>
<evidence type="ECO:0000256" key="4">
    <source>
        <dbReference type="ARBA" id="ARBA00022490"/>
    </source>
</evidence>
<dbReference type="SUPFAM" id="SSF53098">
    <property type="entry name" value="Ribonuclease H-like"/>
    <property type="match status" value="1"/>
</dbReference>
<evidence type="ECO:0000256" key="10">
    <source>
        <dbReference type="RuleBase" id="RU003515"/>
    </source>
</evidence>
<organism evidence="13">
    <name type="scientific">Aureococcus anophagefferens</name>
    <name type="common">Harmful bloom alga</name>
    <dbReference type="NCBI Taxonomy" id="44056"/>
    <lineage>
        <taxon>Eukaryota</taxon>
        <taxon>Sar</taxon>
        <taxon>Stramenopiles</taxon>
        <taxon>Ochrophyta</taxon>
        <taxon>Pelagophyceae</taxon>
        <taxon>Pelagomonadales</taxon>
        <taxon>Pelagomonadaceae</taxon>
        <taxon>Aureococcus</taxon>
    </lineage>
</organism>
<dbReference type="KEGG" id="aaf:AURANDRAFT_6827"/>
<dbReference type="GO" id="GO:0046872">
    <property type="term" value="F:metal ion binding"/>
    <property type="evidence" value="ECO:0007669"/>
    <property type="project" value="UniProtKB-KW"/>
</dbReference>
<dbReference type="AlphaFoldDB" id="F0YAK6"/>
<feature type="non-terminal residue" evidence="12">
    <location>
        <position position="1"/>
    </location>
</feature>
<evidence type="ECO:0000256" key="1">
    <source>
        <dbReference type="ARBA" id="ARBA00000077"/>
    </source>
</evidence>
<evidence type="ECO:0000313" key="12">
    <source>
        <dbReference type="EMBL" id="EGB07949.1"/>
    </source>
</evidence>
<dbReference type="Pfam" id="PF01351">
    <property type="entry name" value="RNase_HII"/>
    <property type="match status" value="2"/>
</dbReference>
<dbReference type="PANTHER" id="PTHR10954">
    <property type="entry name" value="RIBONUCLEASE H2 SUBUNIT A"/>
    <property type="match status" value="1"/>
</dbReference>
<evidence type="ECO:0000256" key="5">
    <source>
        <dbReference type="ARBA" id="ARBA00022722"/>
    </source>
</evidence>
<dbReference type="RefSeq" id="XP_009037196.1">
    <property type="nucleotide sequence ID" value="XM_009038948.1"/>
</dbReference>
<keyword evidence="5 10" id="KW-0540">Nuclease</keyword>
<comment type="caution">
    <text evidence="9">Lacks conserved residue(s) required for the propagation of feature annotation.</text>
</comment>
<dbReference type="InterPro" id="IPR036397">
    <property type="entry name" value="RNaseH_sf"/>
</dbReference>
<dbReference type="GO" id="GO:0032299">
    <property type="term" value="C:ribonuclease H2 complex"/>
    <property type="evidence" value="ECO:0007669"/>
    <property type="project" value="TreeGrafter"/>
</dbReference>
<dbReference type="GO" id="GO:0003723">
    <property type="term" value="F:RNA binding"/>
    <property type="evidence" value="ECO:0007669"/>
    <property type="project" value="UniProtKB-UniRule"/>
</dbReference>
<comment type="subcellular location">
    <subcellularLocation>
        <location evidence="3">Cytoplasm</location>
    </subcellularLocation>
</comment>
<comment type="function">
    <text evidence="2 10">Endonuclease that specifically degrades the RNA of RNA-DNA hybrids.</text>
</comment>
<evidence type="ECO:0000256" key="6">
    <source>
        <dbReference type="ARBA" id="ARBA00022723"/>
    </source>
</evidence>
<dbReference type="EMBL" id="GL833129">
    <property type="protein sequence ID" value="EGB07949.1"/>
    <property type="molecule type" value="Genomic_DNA"/>
</dbReference>